<organism evidence="10 11">
    <name type="scientific">Stichopus japonicus</name>
    <name type="common">Sea cucumber</name>
    <dbReference type="NCBI Taxonomy" id="307972"/>
    <lineage>
        <taxon>Eukaryota</taxon>
        <taxon>Metazoa</taxon>
        <taxon>Echinodermata</taxon>
        <taxon>Eleutherozoa</taxon>
        <taxon>Echinozoa</taxon>
        <taxon>Holothuroidea</taxon>
        <taxon>Aspidochirotacea</taxon>
        <taxon>Aspidochirotida</taxon>
        <taxon>Stichopodidae</taxon>
        <taxon>Apostichopus</taxon>
    </lineage>
</organism>
<feature type="domain" description="PCI" evidence="9">
    <location>
        <begin position="150"/>
        <end position="317"/>
    </location>
</feature>
<gene>
    <name evidence="10" type="ORF">BSL78_18601</name>
</gene>
<dbReference type="GO" id="GO:0006511">
    <property type="term" value="P:ubiquitin-dependent protein catabolic process"/>
    <property type="evidence" value="ECO:0007669"/>
    <property type="project" value="TreeGrafter"/>
</dbReference>
<comment type="subunit">
    <text evidence="3">Component of the 19S proteasome regulatory particle complex. The 26S proteasome consists of a 20S core particle (CP) and two 19S regulatory subunits (RP). The regulatory particle is made of a lid composed of 9 subunits including PSMD13, a base containing 6 ATPases and few additional components.</text>
</comment>
<evidence type="ECO:0000256" key="7">
    <source>
        <dbReference type="ARBA" id="ARBA00031303"/>
    </source>
</evidence>
<evidence type="ECO:0000256" key="1">
    <source>
        <dbReference type="ARBA" id="ARBA00002362"/>
    </source>
</evidence>
<evidence type="ECO:0000256" key="6">
    <source>
        <dbReference type="ARBA" id="ARBA00029749"/>
    </source>
</evidence>
<dbReference type="Pfam" id="PF01399">
    <property type="entry name" value="PCI"/>
    <property type="match status" value="1"/>
</dbReference>
<dbReference type="InterPro" id="IPR000717">
    <property type="entry name" value="PCI_dom"/>
</dbReference>
<dbReference type="GO" id="GO:0005198">
    <property type="term" value="F:structural molecule activity"/>
    <property type="evidence" value="ECO:0007669"/>
    <property type="project" value="TreeGrafter"/>
</dbReference>
<comment type="function">
    <text evidence="1">Component of the 26S proteasome, a multiprotein complex involved in the ATP-dependent degradation of ubiquitinated proteins. This complex plays a key role in the maintenance of protein homeostasis by removing misfolded or damaged proteins, which could impair cellular functions, and by removing proteins whose functions are no longer required. Therefore, the proteasome participates in numerous cellular processes, including cell cycle progression, apoptosis, or DNA damage repair.</text>
</comment>
<dbReference type="SMART" id="SM00088">
    <property type="entry name" value="PINT"/>
    <property type="match status" value="1"/>
</dbReference>
<name>A0A2G8K967_STIJA</name>
<proteinExistence type="inferred from homology"/>
<dbReference type="PROSITE" id="PS50250">
    <property type="entry name" value="PCI"/>
    <property type="match status" value="1"/>
</dbReference>
<accession>A0A2G8K967</accession>
<sequence length="357" mass="40813">MIDVQGYLATQKSESSPNIATEWTDIEEMYNKKLWHQLTEKLLVFVKNPVFTKGDSLYKLYENLIVDIEHRINPLSLAEIAVVIVEQIKDYDAALAFMNKIREKAKANEEAVVLCLTRAAVMKLVKNDLEGTKFYDVSSSYFKVMGDHASYYRDALRFLGCVKLEDIADAEQKERAFNLSLAALLGEGVYNFGELLAHPILSSLKETDNSWLVELLFAFNSGNLDQFEKMMTTWKQQPDLAVNELPLRQKISLLCLMEMTFSRPANNRTLTFQEIADAAKLPVHEVEILVMKALSLGLVRGSLDQVEQKVIMSWVQPRVLDNQQISKMQTHLQDWCGYIKNMQVIVEDKAHDILDRV</sequence>
<evidence type="ECO:0000313" key="11">
    <source>
        <dbReference type="Proteomes" id="UP000230750"/>
    </source>
</evidence>
<dbReference type="GO" id="GO:0005634">
    <property type="term" value="C:nucleus"/>
    <property type="evidence" value="ECO:0007669"/>
    <property type="project" value="TreeGrafter"/>
</dbReference>
<dbReference type="InterPro" id="IPR036390">
    <property type="entry name" value="WH_DNA-bd_sf"/>
</dbReference>
<dbReference type="PANTHER" id="PTHR10539:SF0">
    <property type="entry name" value="26S PROTEASOME NON-ATPASE REGULATORY SUBUNIT 13"/>
    <property type="match status" value="1"/>
</dbReference>
<dbReference type="GO" id="GO:0008541">
    <property type="term" value="C:proteasome regulatory particle, lid subcomplex"/>
    <property type="evidence" value="ECO:0007669"/>
    <property type="project" value="TreeGrafter"/>
</dbReference>
<evidence type="ECO:0000256" key="5">
    <source>
        <dbReference type="ARBA" id="ARBA00022942"/>
    </source>
</evidence>
<dbReference type="STRING" id="307972.A0A2G8K967"/>
<evidence type="ECO:0000256" key="3">
    <source>
        <dbReference type="ARBA" id="ARBA00011441"/>
    </source>
</evidence>
<dbReference type="InterPro" id="IPR054179">
    <property type="entry name" value="PSD13_N"/>
</dbReference>
<dbReference type="GO" id="GO:0005829">
    <property type="term" value="C:cytosol"/>
    <property type="evidence" value="ECO:0007669"/>
    <property type="project" value="TreeGrafter"/>
</dbReference>
<dbReference type="EMBL" id="MRZV01000771">
    <property type="protein sequence ID" value="PIK44537.1"/>
    <property type="molecule type" value="Genomic_DNA"/>
</dbReference>
<keyword evidence="5 10" id="KW-0647">Proteasome</keyword>
<dbReference type="Pfam" id="PF22037">
    <property type="entry name" value="PSD13_N"/>
    <property type="match status" value="1"/>
</dbReference>
<protein>
    <recommendedName>
        <fullName evidence="4">26S proteasome non-ATPase regulatory subunit 13</fullName>
    </recommendedName>
    <alternativeName>
        <fullName evidence="6">26S proteasome regulatory subunit RPN9</fullName>
    </alternativeName>
    <alternativeName>
        <fullName evidence="8">26S proteasome regulatory subunit S11</fullName>
    </alternativeName>
    <alternativeName>
        <fullName evidence="7">26S proteasome regulatory subunit p40.5</fullName>
    </alternativeName>
</protein>
<comment type="caution">
    <text evidence="10">The sequence shown here is derived from an EMBL/GenBank/DDBJ whole genome shotgun (WGS) entry which is preliminary data.</text>
</comment>
<evidence type="ECO:0000259" key="9">
    <source>
        <dbReference type="PROSITE" id="PS50250"/>
    </source>
</evidence>
<keyword evidence="11" id="KW-1185">Reference proteome</keyword>
<dbReference type="OrthoDB" id="1093at2759"/>
<dbReference type="SUPFAM" id="SSF46785">
    <property type="entry name" value="Winged helix' DNA-binding domain"/>
    <property type="match status" value="1"/>
</dbReference>
<reference evidence="10 11" key="1">
    <citation type="journal article" date="2017" name="PLoS Biol.">
        <title>The sea cucumber genome provides insights into morphological evolution and visceral regeneration.</title>
        <authorList>
            <person name="Zhang X."/>
            <person name="Sun L."/>
            <person name="Yuan J."/>
            <person name="Sun Y."/>
            <person name="Gao Y."/>
            <person name="Zhang L."/>
            <person name="Li S."/>
            <person name="Dai H."/>
            <person name="Hamel J.F."/>
            <person name="Liu C."/>
            <person name="Yu Y."/>
            <person name="Liu S."/>
            <person name="Lin W."/>
            <person name="Guo K."/>
            <person name="Jin S."/>
            <person name="Xu P."/>
            <person name="Storey K.B."/>
            <person name="Huan P."/>
            <person name="Zhang T."/>
            <person name="Zhou Y."/>
            <person name="Zhang J."/>
            <person name="Lin C."/>
            <person name="Li X."/>
            <person name="Xing L."/>
            <person name="Huo D."/>
            <person name="Sun M."/>
            <person name="Wang L."/>
            <person name="Mercier A."/>
            <person name="Li F."/>
            <person name="Yang H."/>
            <person name="Xiang J."/>
        </authorList>
    </citation>
    <scope>NUCLEOTIDE SEQUENCE [LARGE SCALE GENOMIC DNA]</scope>
    <source>
        <strain evidence="10">Shaxun</strain>
        <tissue evidence="10">Muscle</tissue>
    </source>
</reference>
<evidence type="ECO:0000256" key="8">
    <source>
        <dbReference type="ARBA" id="ARBA00032323"/>
    </source>
</evidence>
<evidence type="ECO:0000256" key="2">
    <source>
        <dbReference type="ARBA" id="ARBA00006207"/>
    </source>
</evidence>
<dbReference type="Proteomes" id="UP000230750">
    <property type="component" value="Unassembled WGS sequence"/>
</dbReference>
<comment type="similarity">
    <text evidence="2">Belongs to the proteasome subunit S11 family.</text>
</comment>
<evidence type="ECO:0000313" key="10">
    <source>
        <dbReference type="EMBL" id="PIK44537.1"/>
    </source>
</evidence>
<evidence type="ECO:0000256" key="4">
    <source>
        <dbReference type="ARBA" id="ARBA00015732"/>
    </source>
</evidence>
<dbReference type="PANTHER" id="PTHR10539">
    <property type="entry name" value="26S PROTEASOME NON-ATPASE REGULATORY SUBUNIT 13"/>
    <property type="match status" value="1"/>
</dbReference>
<dbReference type="InterPro" id="IPR035298">
    <property type="entry name" value="PSMD13"/>
</dbReference>
<dbReference type="AlphaFoldDB" id="A0A2G8K967"/>